<sequence>MEELAPELIGPRISFSHDGVVATAGAATPAARLDTSLVVVMSSWRRLPEPEFDFANAAAADVAPADRLFAGGKLLPVPPLPPVHPKPSPCKQQQATSGGGVKPTSYQRRPGSWTSPFTRSCSVNSATTATATAAPRSGSGSFSCPSFPLMRSRSAGSAAAAQGGGLGGVVSGGGHHRPPQHKKAGATAAAYYYGGSRNGSSGHGVRVSPVINVPSIGTSMVNMLSYLLCDCGNKTTKNRGFGLNC</sequence>
<dbReference type="Gramene" id="OMERI01G01560.1">
    <property type="protein sequence ID" value="OMERI01G01560.1"/>
    <property type="gene ID" value="OMERI01G01560"/>
</dbReference>
<evidence type="ECO:0000256" key="1">
    <source>
        <dbReference type="SAM" id="MobiDB-lite"/>
    </source>
</evidence>
<feature type="compositionally biased region" description="Polar residues" evidence="1">
    <location>
        <begin position="104"/>
        <end position="121"/>
    </location>
</feature>
<feature type="region of interest" description="Disordered" evidence="1">
    <location>
        <begin position="79"/>
        <end position="121"/>
    </location>
</feature>
<dbReference type="eggNOG" id="ENOG502RYBM">
    <property type="taxonomic scope" value="Eukaryota"/>
</dbReference>
<organism evidence="2">
    <name type="scientific">Oryza meridionalis</name>
    <dbReference type="NCBI Taxonomy" id="40149"/>
    <lineage>
        <taxon>Eukaryota</taxon>
        <taxon>Viridiplantae</taxon>
        <taxon>Streptophyta</taxon>
        <taxon>Embryophyta</taxon>
        <taxon>Tracheophyta</taxon>
        <taxon>Spermatophyta</taxon>
        <taxon>Magnoliopsida</taxon>
        <taxon>Liliopsida</taxon>
        <taxon>Poales</taxon>
        <taxon>Poaceae</taxon>
        <taxon>BOP clade</taxon>
        <taxon>Oryzoideae</taxon>
        <taxon>Oryzeae</taxon>
        <taxon>Oryzinae</taxon>
        <taxon>Oryza</taxon>
    </lineage>
</organism>
<evidence type="ECO:0000313" key="3">
    <source>
        <dbReference type="Proteomes" id="UP000008021"/>
    </source>
</evidence>
<dbReference type="HOGENOM" id="CLU_1013240_0_0_1"/>
<dbReference type="EnsemblPlants" id="OMERI01G01560.1">
    <property type="protein sequence ID" value="OMERI01G01560.1"/>
    <property type="gene ID" value="OMERI01G01560"/>
</dbReference>
<keyword evidence="3" id="KW-1185">Reference proteome</keyword>
<evidence type="ECO:0000313" key="2">
    <source>
        <dbReference type="EnsemblPlants" id="OMERI01G01560.1"/>
    </source>
</evidence>
<proteinExistence type="predicted"/>
<dbReference type="AlphaFoldDB" id="A0A0E0BWJ5"/>
<name>A0A0E0BWJ5_9ORYZ</name>
<dbReference type="Proteomes" id="UP000008021">
    <property type="component" value="Chromosome 1"/>
</dbReference>
<dbReference type="PANTHER" id="PTHR31722">
    <property type="entry name" value="OS06G0675200 PROTEIN"/>
    <property type="match status" value="1"/>
</dbReference>
<dbReference type="PANTHER" id="PTHR31722:SF34">
    <property type="entry name" value="F1O19.11 PROTEIN"/>
    <property type="match status" value="1"/>
</dbReference>
<feature type="compositionally biased region" description="Pro residues" evidence="1">
    <location>
        <begin position="79"/>
        <end position="88"/>
    </location>
</feature>
<reference evidence="2" key="2">
    <citation type="submission" date="2018-05" db="EMBL/GenBank/DDBJ databases">
        <title>OmerRS3 (Oryza meridionalis Reference Sequence Version 3).</title>
        <authorList>
            <person name="Zhang J."/>
            <person name="Kudrna D."/>
            <person name="Lee S."/>
            <person name="Talag J."/>
            <person name="Welchert J."/>
            <person name="Wing R.A."/>
        </authorList>
    </citation>
    <scope>NUCLEOTIDE SEQUENCE [LARGE SCALE GENOMIC DNA]</scope>
    <source>
        <strain evidence="2">cv. OR44</strain>
    </source>
</reference>
<accession>A0A0E0BWJ5</accession>
<protein>
    <submittedName>
        <fullName evidence="2">Uncharacterized protein</fullName>
    </submittedName>
</protein>
<reference evidence="2" key="1">
    <citation type="submission" date="2015-04" db="UniProtKB">
        <authorList>
            <consortium name="EnsemblPlants"/>
        </authorList>
    </citation>
    <scope>IDENTIFICATION</scope>
</reference>